<feature type="domain" description="Cyclic nucleotide-binding" evidence="2">
    <location>
        <begin position="279"/>
        <end position="394"/>
    </location>
</feature>
<evidence type="ECO:0000313" key="5">
    <source>
        <dbReference type="Proteomes" id="UP000055590"/>
    </source>
</evidence>
<dbReference type="GO" id="GO:0004722">
    <property type="term" value="F:protein serine/threonine phosphatase activity"/>
    <property type="evidence" value="ECO:0007669"/>
    <property type="project" value="InterPro"/>
</dbReference>
<dbReference type="CDD" id="cd00143">
    <property type="entry name" value="PP2Cc"/>
    <property type="match status" value="1"/>
</dbReference>
<evidence type="ECO:0000259" key="2">
    <source>
        <dbReference type="PROSITE" id="PS50042"/>
    </source>
</evidence>
<reference evidence="4 5" key="1">
    <citation type="submission" date="2015-08" db="EMBL/GenBank/DDBJ databases">
        <authorList>
            <person name="Babu N.S."/>
            <person name="Beckwith C.J."/>
            <person name="Beseler K.G."/>
            <person name="Brison A."/>
            <person name="Carone J.V."/>
            <person name="Caskin T.P."/>
            <person name="Diamond M."/>
            <person name="Durham M.E."/>
            <person name="Foxe J.M."/>
            <person name="Go M."/>
            <person name="Henderson B.A."/>
            <person name="Jones I.B."/>
            <person name="McGettigan J.A."/>
            <person name="Micheletti S.J."/>
            <person name="Nasrallah M.E."/>
            <person name="Ortiz D."/>
            <person name="Piller C.R."/>
            <person name="Privatt S.R."/>
            <person name="Schneider S.L."/>
            <person name="Sharp S."/>
            <person name="Smith T.C."/>
            <person name="Stanton J.D."/>
            <person name="Ullery H.E."/>
            <person name="Wilson R.J."/>
            <person name="Serrano M.G."/>
            <person name="Buck G."/>
            <person name="Lee V."/>
            <person name="Wang Y."/>
            <person name="Carvalho R."/>
            <person name="Voegtly L."/>
            <person name="Shi R."/>
            <person name="Duckworth R."/>
            <person name="Johnson A."/>
            <person name="Loviza R."/>
            <person name="Walstead R."/>
            <person name="Shah Z."/>
            <person name="Kiflezghi M."/>
            <person name="Wade K."/>
            <person name="Ball S.L."/>
            <person name="Bradley K.W."/>
            <person name="Asai D.J."/>
            <person name="Bowman C.A."/>
            <person name="Russell D.A."/>
            <person name="Pope W.H."/>
            <person name="Jacobs-Sera D."/>
            <person name="Hendrix R.W."/>
            <person name="Hatfull G.F."/>
        </authorList>
    </citation>
    <scope>NUCLEOTIDE SEQUENCE [LARGE SCALE GENOMIC DNA]</scope>
    <source>
        <strain evidence="4 5">DSM 27710</strain>
    </source>
</reference>
<dbReference type="EMBL" id="CP012332">
    <property type="protein sequence ID" value="AKU91552.1"/>
    <property type="molecule type" value="Genomic_DNA"/>
</dbReference>
<dbReference type="InterPro" id="IPR036457">
    <property type="entry name" value="PPM-type-like_dom_sf"/>
</dbReference>
<dbReference type="Proteomes" id="UP000055590">
    <property type="component" value="Chromosome"/>
</dbReference>
<dbReference type="SUPFAM" id="SSF81606">
    <property type="entry name" value="PP2C-like"/>
    <property type="match status" value="1"/>
</dbReference>
<evidence type="ECO:0000313" key="4">
    <source>
        <dbReference type="EMBL" id="AKU91552.1"/>
    </source>
</evidence>
<dbReference type="InterPro" id="IPR015655">
    <property type="entry name" value="PP2C"/>
</dbReference>
<dbReference type="Gene3D" id="2.60.120.10">
    <property type="entry name" value="Jelly Rolls"/>
    <property type="match status" value="1"/>
</dbReference>
<dbReference type="InterPro" id="IPR018488">
    <property type="entry name" value="cNMP-bd_CS"/>
</dbReference>
<dbReference type="PROSITE" id="PS00889">
    <property type="entry name" value="CNMP_BINDING_2"/>
    <property type="match status" value="1"/>
</dbReference>
<dbReference type="NCBIfam" id="NF033484">
    <property type="entry name" value="Stp1_PP2C_phos"/>
    <property type="match status" value="1"/>
</dbReference>
<dbReference type="InterPro" id="IPR018490">
    <property type="entry name" value="cNMP-bd_dom_sf"/>
</dbReference>
<name>A0A0K1PDH4_9BACT</name>
<gene>
    <name evidence="4" type="ORF">AKJ08_1939</name>
</gene>
<dbReference type="Pfam" id="PF00027">
    <property type="entry name" value="cNMP_binding"/>
    <property type="match status" value="1"/>
</dbReference>
<feature type="domain" description="PPM-type phosphatase" evidence="3">
    <location>
        <begin position="12"/>
        <end position="257"/>
    </location>
</feature>
<dbReference type="InterPro" id="IPR000595">
    <property type="entry name" value="cNMP-bd_dom"/>
</dbReference>
<dbReference type="Gene3D" id="3.60.40.10">
    <property type="entry name" value="PPM-type phosphatase domain"/>
    <property type="match status" value="1"/>
</dbReference>
<dbReference type="PROSITE" id="PS51746">
    <property type="entry name" value="PPM_2"/>
    <property type="match status" value="1"/>
</dbReference>
<dbReference type="SMART" id="SM00100">
    <property type="entry name" value="cNMP"/>
    <property type="match status" value="1"/>
</dbReference>
<evidence type="ECO:0000256" key="1">
    <source>
        <dbReference type="SAM" id="MobiDB-lite"/>
    </source>
</evidence>
<protein>
    <submittedName>
        <fullName evidence="4">Serine/threonine phosphatase PrpC</fullName>
    </submittedName>
</protein>
<accession>A0A0K1PDH4</accession>
<dbReference type="STRING" id="1391653.AKJ08_1939"/>
<keyword evidence="5" id="KW-1185">Reference proteome</keyword>
<dbReference type="PATRIC" id="fig|1391653.3.peg.2029"/>
<organism evidence="4 5">
    <name type="scientific">Vulgatibacter incomptus</name>
    <dbReference type="NCBI Taxonomy" id="1391653"/>
    <lineage>
        <taxon>Bacteria</taxon>
        <taxon>Pseudomonadati</taxon>
        <taxon>Myxococcota</taxon>
        <taxon>Myxococcia</taxon>
        <taxon>Myxococcales</taxon>
        <taxon>Cystobacterineae</taxon>
        <taxon>Vulgatibacteraceae</taxon>
        <taxon>Vulgatibacter</taxon>
    </lineage>
</organism>
<dbReference type="CDD" id="cd00038">
    <property type="entry name" value="CAP_ED"/>
    <property type="match status" value="1"/>
</dbReference>
<dbReference type="Pfam" id="PF13672">
    <property type="entry name" value="PP2C_2"/>
    <property type="match status" value="1"/>
</dbReference>
<dbReference type="SMART" id="SM00331">
    <property type="entry name" value="PP2C_SIG"/>
    <property type="match status" value="1"/>
</dbReference>
<dbReference type="AlphaFoldDB" id="A0A0K1PDH4"/>
<dbReference type="SUPFAM" id="SSF51206">
    <property type="entry name" value="cAMP-binding domain-like"/>
    <property type="match status" value="1"/>
</dbReference>
<dbReference type="InterPro" id="IPR001932">
    <property type="entry name" value="PPM-type_phosphatase-like_dom"/>
</dbReference>
<dbReference type="InterPro" id="IPR014710">
    <property type="entry name" value="RmlC-like_jellyroll"/>
</dbReference>
<evidence type="ECO:0000259" key="3">
    <source>
        <dbReference type="PROSITE" id="PS51746"/>
    </source>
</evidence>
<dbReference type="PANTHER" id="PTHR47992">
    <property type="entry name" value="PROTEIN PHOSPHATASE"/>
    <property type="match status" value="1"/>
</dbReference>
<dbReference type="OrthoDB" id="5496340at2"/>
<dbReference type="PROSITE" id="PS50042">
    <property type="entry name" value="CNMP_BINDING_3"/>
    <property type="match status" value="1"/>
</dbReference>
<dbReference type="SMART" id="SM00332">
    <property type="entry name" value="PP2Cc"/>
    <property type="match status" value="1"/>
</dbReference>
<dbReference type="KEGG" id="vin:AKJ08_1939"/>
<feature type="region of interest" description="Disordered" evidence="1">
    <location>
        <begin position="405"/>
        <end position="435"/>
    </location>
</feature>
<proteinExistence type="predicted"/>
<sequence length="435" mass="46096">MRVGWDSMKVASFGATDVGRRRKDNEDAFLADDELGLYAVCDGMGGHAAGEVAAARTLEVIREHVAAHADVVAALAADPSPKSGAAAVQLVEAAIQRACAEVYRLAQADASKRGMGTTCVALIVSGEKGVIGHVGDSRIYLVRGGQVHRLTEDHTLVQAQLKQGVITREQAETSPYRNVITRAVGIQESVHVDTLLTDVQADDVFILCSDGLCGYVDDEETSAVFTAAPASMLPRSLIDLANERGGRDNITVITVHAQGAAGQVGEAEARIDALRRIPLFMHLSYKEQMAALAIANSRSFEAGEPILNEGEPGAQLFVVVKGKVAVEAGGTRIAEIGRGGHFGEMGLIEPASRSASVRALEPTRCIELGRTELMALMRKEPVLAVKLLWSLVQALSERLRSTSAELSGARQELSRGAEGGADEKKSVRPFGETGP</sequence>